<feature type="compositionally biased region" description="Gly residues" evidence="3">
    <location>
        <begin position="1"/>
        <end position="11"/>
    </location>
</feature>
<dbReference type="PANTHER" id="PTHR11908">
    <property type="entry name" value="XANTHINE DEHYDROGENASE"/>
    <property type="match status" value="1"/>
</dbReference>
<dbReference type="Gene3D" id="3.90.1170.50">
    <property type="entry name" value="Aldehyde oxidase/xanthine dehydrogenase, a/b hammerhead"/>
    <property type="match status" value="1"/>
</dbReference>
<evidence type="ECO:0000256" key="2">
    <source>
        <dbReference type="ARBA" id="ARBA00023002"/>
    </source>
</evidence>
<dbReference type="Gene3D" id="3.30.365.10">
    <property type="entry name" value="Aldehyde oxidase/xanthine dehydrogenase, molybdopterin binding domain"/>
    <property type="match status" value="4"/>
</dbReference>
<dbReference type="SUPFAM" id="SSF54665">
    <property type="entry name" value="CO dehydrogenase molybdoprotein N-domain-like"/>
    <property type="match status" value="1"/>
</dbReference>
<dbReference type="InterPro" id="IPR037165">
    <property type="entry name" value="AldOxase/xan_DH_Mopterin-bd_sf"/>
</dbReference>
<keyword evidence="1" id="KW-0500">Molybdenum</keyword>
<protein>
    <submittedName>
        <fullName evidence="5">Xanthine dehydrogenase family protein molybdopterin-binding subunit</fullName>
    </submittedName>
</protein>
<sequence length="794" mass="83290">MSGVGGVGGTAPGPAGEVPGPGPESRWPGGGPDQESREPDGDPDPEGREPDDEPAPPTRPDRGWIGAPVPRVEGPLKVRGEATFAAEVALDGMVYAALAFSTTAKGRITTLDTAEAEAAPGVVLVMTHRNAPRMRPMPQFDTSEKAAGYDTLPIMQDDRVHWNGQPIAVVLAGTQEQADHAASLVRATYEAEPATTSFARAKAAGTEAGWFRGPLHLEIGDAEAELAAAAVSVDATYRTPPQNHDAIEPHAATVVWHGDDLVVHDASQSVAHTAWSLAHVLGVDEERVRVTSPFVGGGFGGKLLWQHQVLGAAAARLADRPVRIALSREGVFRVVGGRAPTEQRVAIGADRDGRFTALVHTGTQATTRHNAMPEPFTAPARSHYAVGSVKLDLRVAYLDVVANSTMRAPGGAVGSYALECAVDELAFALGVDPIELRLRNEPDRDPVDGRPFSSRHLVEAWRAGAERFGWDGRDPTPGAVREGEWWVGTGCATASHPYVRMPGGAVRITLTDRGRALVEVAAHEMGMGTATAQTQVVAELLALPPDRVSFAYGDSRMPGLVMAAGSQQTASIGAAVIAARRVLVAELLELVGDGSPLAGLAAEEVGALDRGLAKLDDPSRHESYAAVLARAGRAEVVVEASGPPPLEAATWSMHSFGAMFCEARVNAVTGEARVSRFLGSMDCGRVLNPRTAAAQVRGGIVMGLGAALVERTDVDERTGRVVNAGFAEHHVPVHLDVPEIDVIWTDVPDPRAPLGARGIGEVGVTGTAAAVANAVFHATGKRVRDLPLTPDRLL</sequence>
<keyword evidence="2" id="KW-0560">Oxidoreductase</keyword>
<dbReference type="InterPro" id="IPR000674">
    <property type="entry name" value="Ald_Oxase/Xan_DH_a/b"/>
</dbReference>
<organism evidence="5 6">
    <name type="scientific">Saccharothrix lopnurensis</name>
    <dbReference type="NCBI Taxonomy" id="1670621"/>
    <lineage>
        <taxon>Bacteria</taxon>
        <taxon>Bacillati</taxon>
        <taxon>Actinomycetota</taxon>
        <taxon>Actinomycetes</taxon>
        <taxon>Pseudonocardiales</taxon>
        <taxon>Pseudonocardiaceae</taxon>
        <taxon>Saccharothrix</taxon>
    </lineage>
</organism>
<evidence type="ECO:0000259" key="4">
    <source>
        <dbReference type="SMART" id="SM01008"/>
    </source>
</evidence>
<evidence type="ECO:0000313" key="5">
    <source>
        <dbReference type="EMBL" id="MFC6093094.1"/>
    </source>
</evidence>
<dbReference type="InterPro" id="IPR046867">
    <property type="entry name" value="AldOxase/xan_DH_MoCoBD2"/>
</dbReference>
<dbReference type="Pfam" id="PF02738">
    <property type="entry name" value="MoCoBD_1"/>
    <property type="match status" value="1"/>
</dbReference>
<name>A0ABW1PCG1_9PSEU</name>
<feature type="domain" description="Aldehyde oxidase/xanthine dehydrogenase a/b hammerhead" evidence="4">
    <location>
        <begin position="79"/>
        <end position="193"/>
    </location>
</feature>
<dbReference type="PANTHER" id="PTHR11908:SF132">
    <property type="entry name" value="ALDEHYDE OXIDASE 1-RELATED"/>
    <property type="match status" value="1"/>
</dbReference>
<dbReference type="Proteomes" id="UP001596220">
    <property type="component" value="Unassembled WGS sequence"/>
</dbReference>
<evidence type="ECO:0000256" key="3">
    <source>
        <dbReference type="SAM" id="MobiDB-lite"/>
    </source>
</evidence>
<dbReference type="InterPro" id="IPR008274">
    <property type="entry name" value="AldOxase/xan_DH_MoCoBD1"/>
</dbReference>
<feature type="compositionally biased region" description="Basic and acidic residues" evidence="3">
    <location>
        <begin position="34"/>
        <end position="48"/>
    </location>
</feature>
<dbReference type="Pfam" id="PF01315">
    <property type="entry name" value="Ald_Xan_dh_C"/>
    <property type="match status" value="1"/>
</dbReference>
<dbReference type="EMBL" id="JBHSQO010000038">
    <property type="protein sequence ID" value="MFC6093094.1"/>
    <property type="molecule type" value="Genomic_DNA"/>
</dbReference>
<evidence type="ECO:0000256" key="1">
    <source>
        <dbReference type="ARBA" id="ARBA00022505"/>
    </source>
</evidence>
<feature type="region of interest" description="Disordered" evidence="3">
    <location>
        <begin position="1"/>
        <end position="71"/>
    </location>
</feature>
<comment type="caution">
    <text evidence="5">The sequence shown here is derived from an EMBL/GenBank/DDBJ whole genome shotgun (WGS) entry which is preliminary data.</text>
</comment>
<dbReference type="SUPFAM" id="SSF56003">
    <property type="entry name" value="Molybdenum cofactor-binding domain"/>
    <property type="match status" value="1"/>
</dbReference>
<dbReference type="InterPro" id="IPR016208">
    <property type="entry name" value="Ald_Oxase/xanthine_DH-like"/>
</dbReference>
<dbReference type="InterPro" id="IPR036856">
    <property type="entry name" value="Ald_Oxase/Xan_DH_a/b_sf"/>
</dbReference>
<evidence type="ECO:0000313" key="6">
    <source>
        <dbReference type="Proteomes" id="UP001596220"/>
    </source>
</evidence>
<dbReference type="RefSeq" id="WP_380639941.1">
    <property type="nucleotide sequence ID" value="NZ_JBHSQO010000038.1"/>
</dbReference>
<proteinExistence type="predicted"/>
<dbReference type="Pfam" id="PF20256">
    <property type="entry name" value="MoCoBD_2"/>
    <property type="match status" value="1"/>
</dbReference>
<keyword evidence="6" id="KW-1185">Reference proteome</keyword>
<gene>
    <name evidence="5" type="ORF">ACFP3R_27810</name>
</gene>
<accession>A0ABW1PCG1</accession>
<reference evidence="6" key="1">
    <citation type="journal article" date="2019" name="Int. J. Syst. Evol. Microbiol.">
        <title>The Global Catalogue of Microorganisms (GCM) 10K type strain sequencing project: providing services to taxonomists for standard genome sequencing and annotation.</title>
        <authorList>
            <consortium name="The Broad Institute Genomics Platform"/>
            <consortium name="The Broad Institute Genome Sequencing Center for Infectious Disease"/>
            <person name="Wu L."/>
            <person name="Ma J."/>
        </authorList>
    </citation>
    <scope>NUCLEOTIDE SEQUENCE [LARGE SCALE GENOMIC DNA]</scope>
    <source>
        <strain evidence="6">CGMCC 4.7246</strain>
    </source>
</reference>
<dbReference type="SMART" id="SM01008">
    <property type="entry name" value="Ald_Xan_dh_C"/>
    <property type="match status" value="1"/>
</dbReference>